<feature type="domain" description="JMY/WHAMM middle" evidence="7">
    <location>
        <begin position="203"/>
        <end position="460"/>
    </location>
</feature>
<dbReference type="PANTHER" id="PTHR23330">
    <property type="entry name" value="P300 TRANSCRIPTIONAL COFACTOR JMY-RELATED"/>
    <property type="match status" value="1"/>
</dbReference>
<dbReference type="EMBL" id="AMQN01010781">
    <property type="status" value="NOT_ANNOTATED_CDS"/>
    <property type="molecule type" value="Genomic_DNA"/>
</dbReference>
<dbReference type="OrthoDB" id="6284683at2759"/>
<dbReference type="GO" id="GO:0012505">
    <property type="term" value="C:endomembrane system"/>
    <property type="evidence" value="ECO:0007669"/>
    <property type="project" value="UniProtKB-SubCell"/>
</dbReference>
<keyword evidence="4 6" id="KW-0175">Coiled coil</keyword>
<comment type="subcellular location">
    <subcellularLocation>
        <location evidence="2">Cytoplasm</location>
    </subcellularLocation>
    <subcellularLocation>
        <location evidence="1">Endomembrane system</location>
    </subcellularLocation>
</comment>
<dbReference type="OMA" id="IQFYEIQ"/>
<keyword evidence="3" id="KW-0963">Cytoplasm</keyword>
<dbReference type="GO" id="GO:0003779">
    <property type="term" value="F:actin binding"/>
    <property type="evidence" value="ECO:0007669"/>
    <property type="project" value="UniProtKB-KW"/>
</dbReference>
<evidence type="ECO:0000259" key="8">
    <source>
        <dbReference type="Pfam" id="PF15920"/>
    </source>
</evidence>
<sequence>PVGIITYFKRYDYVLCLHESRDYGEFPSCTFTYTRFSTLNVFRCFHRLHKEPVTDDVMDNPDSLEDWVAIKEQPFLIEEPSKNKLLFNVSWEETSCRLNVLLKEVAPGIRGKVLSSWEGAYTFSELHAIHEQLCLVHPSLTGHLPILPREPRGMWAYISSPDPPSKTICQEVLNYLRLADTFCGQKLLVETLFEDHSYEEYFEKISELRRRTHDESVQNSEDQLANVIFLRDGSINLLDRVETYRLEDEAIFKWNVCTAELYDYLMKPFIDMRELAFNKLREAKAALDDPDLGLNSKEEYASMFTEWQETYVHALDSIQELYLQYYHKTVKVLRDAKQRMLDDQKQFGKISFEALGSERLNRISEDLSLESLQLLHNRKKHFENQRDKIKQQIASLEEKPEGIEQEVKVLERKIYDWQVKILDVQHEILDQEEEQLRVVISRITANMSGNAPQLCWFPACNCTSIGEDEGEFFDAVEDLDDLEDDDESEDADNRNTKETKALMFGQKPPCLHTSAGDDVPRQTPLPPRFLDLSRQILSSDNVDCSQVDKGALMGQFLLFLRHQHSRTFRASLSVSCELSAAINTSRFLVWCDVGRCVSLIVICEMRALSRNAECNSWYASPNAAANREEISRANPNDARRFLPLCACVI</sequence>
<proteinExistence type="predicted"/>
<dbReference type="HOGENOM" id="CLU_422499_0_0_1"/>
<accession>R7U377</accession>
<evidence type="ECO:0000256" key="6">
    <source>
        <dbReference type="SAM" id="Coils"/>
    </source>
</evidence>
<dbReference type="Proteomes" id="UP000014760">
    <property type="component" value="Unassembled WGS sequence"/>
</dbReference>
<dbReference type="PANTHER" id="PTHR23330:SF10">
    <property type="entry name" value="WH2 DOMAIN-CONTAINING PROTEIN"/>
    <property type="match status" value="1"/>
</dbReference>
<organism evidence="9">
    <name type="scientific">Capitella teleta</name>
    <name type="common">Polychaete worm</name>
    <dbReference type="NCBI Taxonomy" id="283909"/>
    <lineage>
        <taxon>Eukaryota</taxon>
        <taxon>Metazoa</taxon>
        <taxon>Spiralia</taxon>
        <taxon>Lophotrochozoa</taxon>
        <taxon>Annelida</taxon>
        <taxon>Polychaeta</taxon>
        <taxon>Sedentaria</taxon>
        <taxon>Scolecida</taxon>
        <taxon>Capitellidae</taxon>
        <taxon>Capitella</taxon>
    </lineage>
</organism>
<reference evidence="10" key="3">
    <citation type="submission" date="2015-06" db="UniProtKB">
        <authorList>
            <consortium name="EnsemblMetazoa"/>
        </authorList>
    </citation>
    <scope>IDENTIFICATION</scope>
</reference>
<keyword evidence="11" id="KW-1185">Reference proteome</keyword>
<dbReference type="EMBL" id="KB308507">
    <property type="protein sequence ID" value="ELT97635.1"/>
    <property type="molecule type" value="Genomic_DNA"/>
</dbReference>
<dbReference type="EnsemblMetazoa" id="CapteT208953">
    <property type="protein sequence ID" value="CapteP208953"/>
    <property type="gene ID" value="CapteG208953"/>
</dbReference>
<dbReference type="GO" id="GO:0005737">
    <property type="term" value="C:cytoplasm"/>
    <property type="evidence" value="ECO:0007669"/>
    <property type="project" value="UniProtKB-SubCell"/>
</dbReference>
<evidence type="ECO:0000256" key="2">
    <source>
        <dbReference type="ARBA" id="ARBA00004496"/>
    </source>
</evidence>
<dbReference type="GO" id="GO:0071933">
    <property type="term" value="F:Arp2/3 complex binding"/>
    <property type="evidence" value="ECO:0007669"/>
    <property type="project" value="TreeGrafter"/>
</dbReference>
<reference evidence="11" key="1">
    <citation type="submission" date="2012-12" db="EMBL/GenBank/DDBJ databases">
        <authorList>
            <person name="Hellsten U."/>
            <person name="Grimwood J."/>
            <person name="Chapman J.A."/>
            <person name="Shapiro H."/>
            <person name="Aerts A."/>
            <person name="Otillar R.P."/>
            <person name="Terry A.Y."/>
            <person name="Boore J.L."/>
            <person name="Simakov O."/>
            <person name="Marletaz F."/>
            <person name="Cho S.-J."/>
            <person name="Edsinger-Gonzales E."/>
            <person name="Havlak P."/>
            <person name="Kuo D.-H."/>
            <person name="Larsson T."/>
            <person name="Lv J."/>
            <person name="Arendt D."/>
            <person name="Savage R."/>
            <person name="Osoegawa K."/>
            <person name="de Jong P."/>
            <person name="Lindberg D.R."/>
            <person name="Seaver E.C."/>
            <person name="Weisblat D.A."/>
            <person name="Putnam N.H."/>
            <person name="Grigoriev I.V."/>
            <person name="Rokhsar D.S."/>
        </authorList>
    </citation>
    <scope>NUCLEOTIDE SEQUENCE</scope>
    <source>
        <strain evidence="11">I ESC-2004</strain>
    </source>
</reference>
<dbReference type="Pfam" id="PF15920">
    <property type="entry name" value="WHAMM-JMY_N"/>
    <property type="match status" value="1"/>
</dbReference>
<evidence type="ECO:0000313" key="11">
    <source>
        <dbReference type="Proteomes" id="UP000014760"/>
    </source>
</evidence>
<dbReference type="EMBL" id="AMQN01010783">
    <property type="status" value="NOT_ANNOTATED_CDS"/>
    <property type="molecule type" value="Genomic_DNA"/>
</dbReference>
<feature type="domain" description="JMY/WHAMM N-terminal" evidence="8">
    <location>
        <begin position="62"/>
        <end position="202"/>
    </location>
</feature>
<evidence type="ECO:0000313" key="10">
    <source>
        <dbReference type="EnsemblMetazoa" id="CapteP208953"/>
    </source>
</evidence>
<dbReference type="EMBL" id="AMQN01010782">
    <property type="status" value="NOT_ANNOTATED_CDS"/>
    <property type="molecule type" value="Genomic_DNA"/>
</dbReference>
<name>R7U377_CAPTE</name>
<evidence type="ECO:0000313" key="9">
    <source>
        <dbReference type="EMBL" id="ELT97635.1"/>
    </source>
</evidence>
<evidence type="ECO:0000256" key="5">
    <source>
        <dbReference type="ARBA" id="ARBA00023203"/>
    </source>
</evidence>
<keyword evidence="5" id="KW-0009">Actin-binding</keyword>
<evidence type="ECO:0000256" key="3">
    <source>
        <dbReference type="ARBA" id="ARBA00022490"/>
    </source>
</evidence>
<evidence type="ECO:0000256" key="1">
    <source>
        <dbReference type="ARBA" id="ARBA00004308"/>
    </source>
</evidence>
<dbReference type="InterPro" id="IPR031808">
    <property type="entry name" value="JMY/WHAMM_N"/>
</dbReference>
<dbReference type="GO" id="GO:0034314">
    <property type="term" value="P:Arp2/3 complex-mediated actin nucleation"/>
    <property type="evidence" value="ECO:0007669"/>
    <property type="project" value="TreeGrafter"/>
</dbReference>
<evidence type="ECO:0000259" key="7">
    <source>
        <dbReference type="Pfam" id="PF15871"/>
    </source>
</evidence>
<protein>
    <submittedName>
        <fullName evidence="9 10">Uncharacterized protein</fullName>
    </submittedName>
</protein>
<feature type="coiled-coil region" evidence="6">
    <location>
        <begin position="372"/>
        <end position="413"/>
    </location>
</feature>
<evidence type="ECO:0000256" key="4">
    <source>
        <dbReference type="ARBA" id="ARBA00023054"/>
    </source>
</evidence>
<reference evidence="9 11" key="2">
    <citation type="journal article" date="2013" name="Nature">
        <title>Insights into bilaterian evolution from three spiralian genomes.</title>
        <authorList>
            <person name="Simakov O."/>
            <person name="Marletaz F."/>
            <person name="Cho S.J."/>
            <person name="Edsinger-Gonzales E."/>
            <person name="Havlak P."/>
            <person name="Hellsten U."/>
            <person name="Kuo D.H."/>
            <person name="Larsson T."/>
            <person name="Lv J."/>
            <person name="Arendt D."/>
            <person name="Savage R."/>
            <person name="Osoegawa K."/>
            <person name="de Jong P."/>
            <person name="Grimwood J."/>
            <person name="Chapman J.A."/>
            <person name="Shapiro H."/>
            <person name="Aerts A."/>
            <person name="Otillar R.P."/>
            <person name="Terry A.Y."/>
            <person name="Boore J.L."/>
            <person name="Grigoriev I.V."/>
            <person name="Lindberg D.R."/>
            <person name="Seaver E.C."/>
            <person name="Weisblat D.A."/>
            <person name="Putnam N.H."/>
            <person name="Rokhsar D.S."/>
        </authorList>
    </citation>
    <scope>NUCLEOTIDE SEQUENCE</scope>
    <source>
        <strain evidence="9 11">I ESC-2004</strain>
    </source>
</reference>
<gene>
    <name evidence="9" type="ORF">CAPTEDRAFT_208953</name>
</gene>
<dbReference type="AlphaFoldDB" id="R7U377"/>
<feature type="non-terminal residue" evidence="9">
    <location>
        <position position="1"/>
    </location>
</feature>
<dbReference type="Pfam" id="PF15871">
    <property type="entry name" value="JMY"/>
    <property type="match status" value="1"/>
</dbReference>
<dbReference type="STRING" id="283909.R7U377"/>
<dbReference type="InterPro" id="IPR031738">
    <property type="entry name" value="JMY/WHAMM"/>
</dbReference>